<dbReference type="PANTHER" id="PTHR37423">
    <property type="entry name" value="SOLUBLE LYTIC MUREIN TRANSGLYCOSYLASE-RELATED"/>
    <property type="match status" value="1"/>
</dbReference>
<sequence length="876" mass="91820">MFRLDARSGAAALALTGALALTAALGASCAGAPPAQRGEATCSPHCPPPGSPQAAPPAAAPTGPVVAGAPGEAPVFEPERLTLVLGDPRLAAVQRLVEQEAYAGAAAALAQALAAPPSPADAAAWRYQLGRLRALAGDPLGAAKEYDAAAAAGGPLADYARFAAAELLARAGQADAALERARAVASDVAIADEIDRVVAGALADKGDIEGAAARWRVYLGRSWPASVWVPEALRFVRALLRHPSEARAEEAIRVARRIRDEAPGGAGAGEAKELEDQALSTLPFARRKPFLDPGPADLLARARALLASRQDKEALAVTGALIALPEAQAPSAFACDAFAAHGEALGRLRRRAEAADTYGTAIERCAAAAPGGAGAAAAPSALATAPSEPSTAPSEPSAAPSAPSAPSAPAPRRPETLYNAGRASFRVDRHAEAAARFALLEKEYPSHRLADDARYLGARALLALGDQAQFAQLLTAMPDDYPAGDMVADGLFELALFEMEHGSWAGAVRPLTRALERFPHERAYHAAGRLPYYLGRAHIETGSPDKGKALLEQVIREYPLSFYMALAHARLAEGDPAAAQRALSEAVARDAAAPYAELRSPAFAQPAFARAVELARQGEAKLARRELDLLGVGARTAPREVMWASAFLLARAGALPQSYSVLRAAMATAGADGGVEIAGDWVDHYPAGRWRGAWELAYPRPFASIVAAEAKRSGIPEALAYAIMREESAFDPKVASHAQAFGLMQLIVPTAKRMAKPLGLPWSAEALRRPEINVALGCRYLSVLRGQFPDNPLLAIPSYNAGGGAPKRWITERPSQSFDLWVERIPYEETRLYTKRVLASLAVYEHLYAADQPSEALRTPLPASPAARSAVATAAP</sequence>
<dbReference type="InterPro" id="IPR008939">
    <property type="entry name" value="Lytic_TGlycosylase_superhlx_U"/>
</dbReference>
<evidence type="ECO:0000256" key="1">
    <source>
        <dbReference type="ARBA" id="ARBA00007734"/>
    </source>
</evidence>
<comment type="similarity">
    <text evidence="1">Belongs to the transglycosylase Slt family.</text>
</comment>
<feature type="domain" description="Transglycosylase SLT" evidence="5">
    <location>
        <begin position="707"/>
        <end position="820"/>
    </location>
</feature>
<feature type="region of interest" description="Disordered" evidence="3">
    <location>
        <begin position="34"/>
        <end position="72"/>
    </location>
</feature>
<evidence type="ECO:0000256" key="3">
    <source>
        <dbReference type="SAM" id="MobiDB-lite"/>
    </source>
</evidence>
<evidence type="ECO:0000256" key="4">
    <source>
        <dbReference type="SAM" id="SignalP"/>
    </source>
</evidence>
<dbReference type="Pfam" id="PF01464">
    <property type="entry name" value="SLT"/>
    <property type="match status" value="1"/>
</dbReference>
<dbReference type="InterPro" id="IPR008258">
    <property type="entry name" value="Transglycosylase_SLT_dom_1"/>
</dbReference>
<dbReference type="RefSeq" id="WP_104977782.1">
    <property type="nucleotide sequence ID" value="NZ_CP012673.1"/>
</dbReference>
<accession>A0A2L0EKS6</accession>
<keyword evidence="2 4" id="KW-0732">Signal</keyword>
<dbReference type="SUPFAM" id="SSF53955">
    <property type="entry name" value="Lysozyme-like"/>
    <property type="match status" value="1"/>
</dbReference>
<dbReference type="GO" id="GO:0042597">
    <property type="term" value="C:periplasmic space"/>
    <property type="evidence" value="ECO:0007669"/>
    <property type="project" value="InterPro"/>
</dbReference>
<dbReference type="PANTHER" id="PTHR37423:SF2">
    <property type="entry name" value="MEMBRANE-BOUND LYTIC MUREIN TRANSGLYCOSYLASE C"/>
    <property type="match status" value="1"/>
</dbReference>
<dbReference type="GO" id="GO:0000270">
    <property type="term" value="P:peptidoglycan metabolic process"/>
    <property type="evidence" value="ECO:0007669"/>
    <property type="project" value="InterPro"/>
</dbReference>
<name>A0A2L0EKS6_SORCE</name>
<gene>
    <name evidence="6" type="ORF">SOCE26_012870</name>
</gene>
<dbReference type="GO" id="GO:0004553">
    <property type="term" value="F:hydrolase activity, hydrolyzing O-glycosyl compounds"/>
    <property type="evidence" value="ECO:0007669"/>
    <property type="project" value="InterPro"/>
</dbReference>
<dbReference type="InterPro" id="IPR023346">
    <property type="entry name" value="Lysozyme-like_dom_sf"/>
</dbReference>
<dbReference type="Gene3D" id="1.25.40.10">
    <property type="entry name" value="Tetratricopeptide repeat domain"/>
    <property type="match status" value="3"/>
</dbReference>
<evidence type="ECO:0000259" key="5">
    <source>
        <dbReference type="Pfam" id="PF01464"/>
    </source>
</evidence>
<feature type="compositionally biased region" description="Low complexity" evidence="3">
    <location>
        <begin position="60"/>
        <end position="72"/>
    </location>
</feature>
<dbReference type="PROSITE" id="PS51257">
    <property type="entry name" value="PROKAR_LIPOPROTEIN"/>
    <property type="match status" value="1"/>
</dbReference>
<dbReference type="GO" id="GO:0016020">
    <property type="term" value="C:membrane"/>
    <property type="evidence" value="ECO:0007669"/>
    <property type="project" value="InterPro"/>
</dbReference>
<dbReference type="Proteomes" id="UP000238348">
    <property type="component" value="Chromosome"/>
</dbReference>
<dbReference type="SUPFAM" id="SSF48435">
    <property type="entry name" value="Bacterial muramidases"/>
    <property type="match status" value="1"/>
</dbReference>
<dbReference type="AlphaFoldDB" id="A0A2L0EKS6"/>
<dbReference type="EMBL" id="CP012673">
    <property type="protein sequence ID" value="AUX39892.1"/>
    <property type="molecule type" value="Genomic_DNA"/>
</dbReference>
<feature type="chain" id="PRO_5014649232" description="Transglycosylase SLT domain-containing protein" evidence="4">
    <location>
        <begin position="24"/>
        <end position="876"/>
    </location>
</feature>
<feature type="compositionally biased region" description="Pro residues" evidence="3">
    <location>
        <begin position="45"/>
        <end position="59"/>
    </location>
</feature>
<dbReference type="PROSITE" id="PS00922">
    <property type="entry name" value="TRANSGLYCOSYLASE"/>
    <property type="match status" value="1"/>
</dbReference>
<protein>
    <recommendedName>
        <fullName evidence="5">Transglycosylase SLT domain-containing protein</fullName>
    </recommendedName>
</protein>
<feature type="signal peptide" evidence="4">
    <location>
        <begin position="1"/>
        <end position="23"/>
    </location>
</feature>
<dbReference type="OrthoDB" id="9781970at2"/>
<feature type="region of interest" description="Disordered" evidence="3">
    <location>
        <begin position="379"/>
        <end position="415"/>
    </location>
</feature>
<evidence type="ECO:0000256" key="2">
    <source>
        <dbReference type="ARBA" id="ARBA00022729"/>
    </source>
</evidence>
<dbReference type="InterPro" id="IPR011990">
    <property type="entry name" value="TPR-like_helical_dom_sf"/>
</dbReference>
<organism evidence="6 7">
    <name type="scientific">Sorangium cellulosum</name>
    <name type="common">Polyangium cellulosum</name>
    <dbReference type="NCBI Taxonomy" id="56"/>
    <lineage>
        <taxon>Bacteria</taxon>
        <taxon>Pseudomonadati</taxon>
        <taxon>Myxococcota</taxon>
        <taxon>Polyangia</taxon>
        <taxon>Polyangiales</taxon>
        <taxon>Polyangiaceae</taxon>
        <taxon>Sorangium</taxon>
    </lineage>
</organism>
<feature type="compositionally biased region" description="Low complexity" evidence="3">
    <location>
        <begin position="379"/>
        <end position="405"/>
    </location>
</feature>
<evidence type="ECO:0000313" key="6">
    <source>
        <dbReference type="EMBL" id="AUX39892.1"/>
    </source>
</evidence>
<evidence type="ECO:0000313" key="7">
    <source>
        <dbReference type="Proteomes" id="UP000238348"/>
    </source>
</evidence>
<proteinExistence type="inferred from homology"/>
<dbReference type="CDD" id="cd13401">
    <property type="entry name" value="Slt70-like"/>
    <property type="match status" value="1"/>
</dbReference>
<dbReference type="GO" id="GO:0008933">
    <property type="term" value="F:peptidoglycan lytic transglycosylase activity"/>
    <property type="evidence" value="ECO:0007669"/>
    <property type="project" value="InterPro"/>
</dbReference>
<dbReference type="Gene3D" id="1.10.530.10">
    <property type="match status" value="1"/>
</dbReference>
<reference evidence="6 7" key="1">
    <citation type="submission" date="2015-09" db="EMBL/GenBank/DDBJ databases">
        <title>Sorangium comparison.</title>
        <authorList>
            <person name="Zaburannyi N."/>
            <person name="Bunk B."/>
            <person name="Overmann J."/>
            <person name="Mueller R."/>
        </authorList>
    </citation>
    <scope>NUCLEOTIDE SEQUENCE [LARGE SCALE GENOMIC DNA]</scope>
    <source>
        <strain evidence="6 7">So ce26</strain>
    </source>
</reference>
<dbReference type="InterPro" id="IPR000189">
    <property type="entry name" value="Transglyc_AS"/>
</dbReference>